<evidence type="ECO:0000256" key="4">
    <source>
        <dbReference type="ARBA" id="ARBA00022544"/>
    </source>
</evidence>
<keyword evidence="7 8" id="KW-0472">Membrane</keyword>
<organism evidence="9 10">
    <name type="scientific">Paenibacillus rhizovicinus</name>
    <dbReference type="NCBI Taxonomy" id="2704463"/>
    <lineage>
        <taxon>Bacteria</taxon>
        <taxon>Bacillati</taxon>
        <taxon>Bacillota</taxon>
        <taxon>Bacilli</taxon>
        <taxon>Bacillales</taxon>
        <taxon>Paenibacillaceae</taxon>
        <taxon>Paenibacillus</taxon>
    </lineage>
</organism>
<evidence type="ECO:0000313" key="9">
    <source>
        <dbReference type="EMBL" id="QHW30531.1"/>
    </source>
</evidence>
<sequence length="365" mass="40860">MRISPWQLFWMLTTLEISMSIWLTVSPTIEIARQDAWISLAVAGVIGLFVTLIVILLCQRHASHTLVEFVQKLLGKWVGKLFAALYILMWISVSADILRIFSLFIKQYLFHDTPMWIISGLMVAVMIYINFAGSVEAIARFSQLAGPLLLIGIVITFGLNASNLHIDLLFPVYADSGAAHIIKGSFVNASFLGESMMIMMLTPFVANAKKMMKPALFAICIASVIAILTSIMVIMTFGTNIGSSLIFPYFSMVRFINYLEFIQNMDVWIMFIWIFSVFVKLASYLFINSYGTAQLLGIKNWKAAIGFVATILFAISLVPANVVGMLDYAKFIWIIYIFPIFIVGLPIALLLVSLMRGQLVAQQEK</sequence>
<accession>A0A6C0NWM5</accession>
<evidence type="ECO:0000256" key="2">
    <source>
        <dbReference type="ARBA" id="ARBA00007998"/>
    </source>
</evidence>
<dbReference type="RefSeq" id="WP_162639288.1">
    <property type="nucleotide sequence ID" value="NZ_CP048286.1"/>
</dbReference>
<evidence type="ECO:0000256" key="1">
    <source>
        <dbReference type="ARBA" id="ARBA00004141"/>
    </source>
</evidence>
<dbReference type="Pfam" id="PF03845">
    <property type="entry name" value="Spore_permease"/>
    <property type="match status" value="1"/>
</dbReference>
<dbReference type="GO" id="GO:0009847">
    <property type="term" value="P:spore germination"/>
    <property type="evidence" value="ECO:0007669"/>
    <property type="project" value="InterPro"/>
</dbReference>
<dbReference type="PANTHER" id="PTHR34975:SF2">
    <property type="entry name" value="SPORE GERMINATION PROTEIN A2"/>
    <property type="match status" value="1"/>
</dbReference>
<gene>
    <name evidence="9" type="ORF">GZH47_06465</name>
</gene>
<proteinExistence type="inferred from homology"/>
<keyword evidence="3" id="KW-0813">Transport</keyword>
<dbReference type="GO" id="GO:0016020">
    <property type="term" value="C:membrane"/>
    <property type="evidence" value="ECO:0007669"/>
    <property type="project" value="UniProtKB-SubCell"/>
</dbReference>
<dbReference type="Gene3D" id="1.20.1740.10">
    <property type="entry name" value="Amino acid/polyamine transporter I"/>
    <property type="match status" value="1"/>
</dbReference>
<feature type="transmembrane region" description="Helical" evidence="8">
    <location>
        <begin position="303"/>
        <end position="325"/>
    </location>
</feature>
<dbReference type="Proteomes" id="UP000479114">
    <property type="component" value="Chromosome"/>
</dbReference>
<dbReference type="InterPro" id="IPR004761">
    <property type="entry name" value="Spore_GerAB"/>
</dbReference>
<feature type="transmembrane region" description="Helical" evidence="8">
    <location>
        <begin position="267"/>
        <end position="291"/>
    </location>
</feature>
<feature type="transmembrane region" description="Helical" evidence="8">
    <location>
        <begin position="77"/>
        <end position="101"/>
    </location>
</feature>
<keyword evidence="5 8" id="KW-0812">Transmembrane</keyword>
<keyword evidence="10" id="KW-1185">Reference proteome</keyword>
<dbReference type="NCBIfam" id="TIGR00912">
    <property type="entry name" value="2A0309"/>
    <property type="match status" value="1"/>
</dbReference>
<feature type="transmembrane region" description="Helical" evidence="8">
    <location>
        <begin position="186"/>
        <end position="208"/>
    </location>
</feature>
<feature type="transmembrane region" description="Helical" evidence="8">
    <location>
        <begin position="113"/>
        <end position="132"/>
    </location>
</feature>
<evidence type="ECO:0000256" key="6">
    <source>
        <dbReference type="ARBA" id="ARBA00022989"/>
    </source>
</evidence>
<feature type="transmembrane region" description="Helical" evidence="8">
    <location>
        <begin position="215"/>
        <end position="247"/>
    </location>
</feature>
<feature type="transmembrane region" description="Helical" evidence="8">
    <location>
        <begin position="7"/>
        <end position="25"/>
    </location>
</feature>
<protein>
    <submittedName>
        <fullName evidence="9">Endospore germination permease</fullName>
    </submittedName>
</protein>
<comment type="similarity">
    <text evidence="2">Belongs to the amino acid-polyamine-organocation (APC) superfamily. Spore germination protein (SGP) (TC 2.A.3.9) family.</text>
</comment>
<feature type="transmembrane region" description="Helical" evidence="8">
    <location>
        <begin position="144"/>
        <end position="166"/>
    </location>
</feature>
<evidence type="ECO:0000256" key="7">
    <source>
        <dbReference type="ARBA" id="ARBA00023136"/>
    </source>
</evidence>
<dbReference type="AlphaFoldDB" id="A0A6C0NWM5"/>
<keyword evidence="6 8" id="KW-1133">Transmembrane helix</keyword>
<comment type="subcellular location">
    <subcellularLocation>
        <location evidence="1">Membrane</location>
        <topology evidence="1">Multi-pass membrane protein</topology>
    </subcellularLocation>
</comment>
<feature type="transmembrane region" description="Helical" evidence="8">
    <location>
        <begin position="331"/>
        <end position="355"/>
    </location>
</feature>
<dbReference type="KEGG" id="prz:GZH47_06465"/>
<dbReference type="EMBL" id="CP048286">
    <property type="protein sequence ID" value="QHW30531.1"/>
    <property type="molecule type" value="Genomic_DNA"/>
</dbReference>
<name>A0A6C0NWM5_9BACL</name>
<feature type="transmembrane region" description="Helical" evidence="8">
    <location>
        <begin position="37"/>
        <end position="57"/>
    </location>
</feature>
<evidence type="ECO:0000256" key="3">
    <source>
        <dbReference type="ARBA" id="ARBA00022448"/>
    </source>
</evidence>
<evidence type="ECO:0000256" key="8">
    <source>
        <dbReference type="SAM" id="Phobius"/>
    </source>
</evidence>
<dbReference type="PANTHER" id="PTHR34975">
    <property type="entry name" value="SPORE GERMINATION PROTEIN A2"/>
    <property type="match status" value="1"/>
</dbReference>
<keyword evidence="4" id="KW-0309">Germination</keyword>
<reference evidence="9 10" key="1">
    <citation type="submission" date="2020-02" db="EMBL/GenBank/DDBJ databases">
        <title>Paenibacillus sp. nov., isolated from rhizosphere soil of tomato.</title>
        <authorList>
            <person name="Weon H.-Y."/>
            <person name="Lee S.A."/>
        </authorList>
    </citation>
    <scope>NUCLEOTIDE SEQUENCE [LARGE SCALE GENOMIC DNA]</scope>
    <source>
        <strain evidence="9 10">14171R-81</strain>
    </source>
</reference>
<evidence type="ECO:0000256" key="5">
    <source>
        <dbReference type="ARBA" id="ARBA00022692"/>
    </source>
</evidence>
<evidence type="ECO:0000313" key="10">
    <source>
        <dbReference type="Proteomes" id="UP000479114"/>
    </source>
</evidence>